<evidence type="ECO:0000259" key="9">
    <source>
        <dbReference type="Pfam" id="PF01702"/>
    </source>
</evidence>
<dbReference type="HAMAP" id="MF_00168">
    <property type="entry name" value="Q_tRNA_Tgt"/>
    <property type="match status" value="1"/>
</dbReference>
<dbReference type="FunFam" id="3.20.20.105:FF:000001">
    <property type="entry name" value="Queuine tRNA-ribosyltransferase"/>
    <property type="match status" value="1"/>
</dbReference>
<protein>
    <recommendedName>
        <fullName evidence="8">Queuine tRNA-ribosyltransferase</fullName>
        <ecNumber evidence="8">2.4.2.29</ecNumber>
    </recommendedName>
    <alternativeName>
        <fullName evidence="8">Guanine insertion enzyme</fullName>
    </alternativeName>
    <alternativeName>
        <fullName evidence="8">tRNA-guanine transglycosylase</fullName>
    </alternativeName>
</protein>
<sequence length="383" mass="43240">MQFVLHKTASGDTRARRGTVHLNHGDVQTPAFMPVGTYGTVKGMLPRDIEAIGADIILGNTFHLWLRPGTEVIDKFGGLHKFMHWDKPILTDSGGFQVFSLGAMRKITEEGVDFKSPIDGAKVFLSPEKSMQIQYSLNSDIVMQFDECTPYPATHDEAKKSLELSLRWGQRCVDEHKRLGSTNALFGIIQGSMYPDLRQQSLEVLLDIGFDGYAIGGLSVGEPKDEMIDVLDYLPDDMPADKPRYLMGVGKPEDLVEGVRRGVDMFDCVMPTRNARNGHYFVTGDADNAGVVRIRNSQYRSDEGPLDPECDCYTCQNFSRAYLYHLNKCKEMLGAQLATIHNLRYYQRLMQGIRDAIEQDKFDEFVSEFYNKRGQTVPELNLR</sequence>
<keyword evidence="8" id="KW-0862">Zinc</keyword>
<feature type="domain" description="tRNA-guanine(15) transglycosylase-like" evidence="9">
    <location>
        <begin position="13"/>
        <end position="374"/>
    </location>
</feature>
<dbReference type="SUPFAM" id="SSF51713">
    <property type="entry name" value="tRNA-guanine transglycosylase"/>
    <property type="match status" value="1"/>
</dbReference>
<dbReference type="GO" id="GO:0046872">
    <property type="term" value="F:metal ion binding"/>
    <property type="evidence" value="ECO:0007669"/>
    <property type="project" value="UniProtKB-KW"/>
</dbReference>
<dbReference type="GO" id="GO:0008479">
    <property type="term" value="F:tRNA-guanosine(34) queuine transglycosylase activity"/>
    <property type="evidence" value="ECO:0007669"/>
    <property type="project" value="UniProtKB-UniRule"/>
</dbReference>
<dbReference type="Gene3D" id="3.20.20.105">
    <property type="entry name" value="Queuine tRNA-ribosyltransferase-like"/>
    <property type="match status" value="1"/>
</dbReference>
<dbReference type="EMBL" id="QGGM01000003">
    <property type="protein sequence ID" value="PWK14232.1"/>
    <property type="molecule type" value="Genomic_DNA"/>
</dbReference>
<evidence type="ECO:0000256" key="3">
    <source>
        <dbReference type="ARBA" id="ARBA00022679"/>
    </source>
</evidence>
<feature type="binding site" evidence="8">
    <location>
        <begin position="92"/>
        <end position="96"/>
    </location>
    <ligand>
        <name>substrate</name>
    </ligand>
</feature>
<comment type="function">
    <text evidence="8">Catalyzes the base-exchange of a guanine (G) residue with the queuine precursor 7-aminomethyl-7-deazaguanine (PreQ1) at position 34 (anticodon wobble position) in tRNAs with GU(N) anticodons (tRNA-Asp, -Asn, -His and -Tyr). Catalysis occurs through a double-displacement mechanism. The nucleophile active site attacks the C1' of nucleotide 34 to detach the guanine base from the RNA, forming a covalent enzyme-RNA intermediate. The proton acceptor active site deprotonates the incoming PreQ1, allowing a nucleophilic attack on the C1' of the ribose to form the product. After dissociation, two additional enzymatic reactions on the tRNA convert PreQ1 to queuine (Q), resulting in the hypermodified nucleoside queuosine (7-(((4,5-cis-dihydroxy-2-cyclopenten-1-yl)amino)methyl)-7-deazaguanosine).</text>
</comment>
<dbReference type="PANTHER" id="PTHR46499">
    <property type="entry name" value="QUEUINE TRNA-RIBOSYLTRANSFERASE"/>
    <property type="match status" value="1"/>
</dbReference>
<dbReference type="GO" id="GO:0005829">
    <property type="term" value="C:cytosol"/>
    <property type="evidence" value="ECO:0007669"/>
    <property type="project" value="TreeGrafter"/>
</dbReference>
<gene>
    <name evidence="8" type="primary">tgt</name>
    <name evidence="10" type="ORF">C8D84_103259</name>
</gene>
<comment type="pathway">
    <text evidence="1 8">tRNA modification; tRNA-queuosine biosynthesis.</text>
</comment>
<keyword evidence="3 8" id="KW-0808">Transferase</keyword>
<evidence type="ECO:0000313" key="10">
    <source>
        <dbReference type="EMBL" id="PWK14232.1"/>
    </source>
</evidence>
<dbReference type="AlphaFoldDB" id="A0A2V2A4S9"/>
<evidence type="ECO:0000256" key="4">
    <source>
        <dbReference type="ARBA" id="ARBA00022694"/>
    </source>
</evidence>
<keyword evidence="4 8" id="KW-0819">tRNA processing</keyword>
<comment type="caution">
    <text evidence="10">The sequence shown here is derived from an EMBL/GenBank/DDBJ whole genome shotgun (WGS) entry which is preliminary data.</text>
</comment>
<feature type="binding site" evidence="8">
    <location>
        <position position="190"/>
    </location>
    <ligand>
        <name>substrate</name>
    </ligand>
</feature>
<dbReference type="PANTHER" id="PTHR46499:SF1">
    <property type="entry name" value="QUEUINE TRNA-RIBOSYLTRANSFERASE"/>
    <property type="match status" value="1"/>
</dbReference>
<comment type="similarity">
    <text evidence="8">Belongs to the queuine tRNA-ribosyltransferase family.</text>
</comment>
<reference evidence="10 11" key="1">
    <citation type="submission" date="2018-05" db="EMBL/GenBank/DDBJ databases">
        <title>Genomic Encyclopedia of Type Strains, Phase IV (KMG-IV): sequencing the most valuable type-strain genomes for metagenomic binning, comparative biology and taxonomic classification.</title>
        <authorList>
            <person name="Goeker M."/>
        </authorList>
    </citation>
    <scope>NUCLEOTIDE SEQUENCE [LARGE SCALE GENOMIC DNA]</scope>
    <source>
        <strain evidence="10 11">DSM 7229</strain>
    </source>
</reference>
<keyword evidence="11" id="KW-1185">Reference proteome</keyword>
<accession>A0A2V2A4S9</accession>
<dbReference type="InterPro" id="IPR004803">
    <property type="entry name" value="TGT"/>
</dbReference>
<feature type="binding site" evidence="8">
    <location>
        <position position="312"/>
    </location>
    <ligand>
        <name>Zn(2+)</name>
        <dbReference type="ChEBI" id="CHEBI:29105"/>
    </ligand>
</feature>
<comment type="subunit">
    <text evidence="8">Homodimer. Within each dimer, one monomer is responsible for RNA recognition and catalysis, while the other monomer binds to the replacement base PreQ1.</text>
</comment>
<feature type="region of interest" description="RNA binding" evidence="8">
    <location>
        <begin position="248"/>
        <end position="254"/>
    </location>
</feature>
<dbReference type="NCBIfam" id="TIGR00430">
    <property type="entry name" value="Q_tRNA_tgt"/>
    <property type="match status" value="1"/>
</dbReference>
<dbReference type="InterPro" id="IPR036511">
    <property type="entry name" value="TGT-like_sf"/>
</dbReference>
<dbReference type="GeneID" id="60254705"/>
<dbReference type="InterPro" id="IPR002616">
    <property type="entry name" value="tRNA_ribo_trans-like"/>
</dbReference>
<evidence type="ECO:0000313" key="11">
    <source>
        <dbReference type="Proteomes" id="UP000245655"/>
    </source>
</evidence>
<evidence type="ECO:0000256" key="1">
    <source>
        <dbReference type="ARBA" id="ARBA00004691"/>
    </source>
</evidence>
<evidence type="ECO:0000256" key="6">
    <source>
        <dbReference type="ARBA" id="ARBA00022785"/>
    </source>
</evidence>
<dbReference type="InterPro" id="IPR050076">
    <property type="entry name" value="ArchSynthase1/Queuine_TRR"/>
</dbReference>
<feature type="active site" description="Nucleophile" evidence="8">
    <location>
        <position position="267"/>
    </location>
</feature>
<evidence type="ECO:0000256" key="7">
    <source>
        <dbReference type="ARBA" id="ARBA00050112"/>
    </source>
</evidence>
<evidence type="ECO:0000256" key="5">
    <source>
        <dbReference type="ARBA" id="ARBA00022723"/>
    </source>
</evidence>
<feature type="binding site" evidence="8">
    <location>
        <position position="146"/>
    </location>
    <ligand>
        <name>substrate</name>
    </ligand>
</feature>
<evidence type="ECO:0000256" key="8">
    <source>
        <dbReference type="HAMAP-Rule" id="MF_00168"/>
    </source>
</evidence>
<keyword evidence="6 8" id="KW-0671">Queuosine biosynthesis</keyword>
<dbReference type="RefSeq" id="WP_109590434.1">
    <property type="nucleotide sequence ID" value="NZ_CAJGZY010000010.1"/>
</dbReference>
<organism evidence="10 11">
    <name type="scientific">Psychrobacter immobilis</name>
    <dbReference type="NCBI Taxonomy" id="498"/>
    <lineage>
        <taxon>Bacteria</taxon>
        <taxon>Pseudomonadati</taxon>
        <taxon>Pseudomonadota</taxon>
        <taxon>Gammaproteobacteria</taxon>
        <taxon>Moraxellales</taxon>
        <taxon>Moraxellaceae</taxon>
        <taxon>Psychrobacter</taxon>
    </lineage>
</organism>
<keyword evidence="5 8" id="KW-0479">Metal-binding</keyword>
<feature type="binding site" evidence="8">
    <location>
        <position position="315"/>
    </location>
    <ligand>
        <name>Zn(2+)</name>
        <dbReference type="ChEBI" id="CHEBI:29105"/>
    </ligand>
</feature>
<proteinExistence type="inferred from homology"/>
<comment type="catalytic activity">
    <reaction evidence="7 8">
        <text>7-aminomethyl-7-carbaguanine + guanosine(34) in tRNA = 7-aminomethyl-7-carbaguanosine(34) in tRNA + guanine</text>
        <dbReference type="Rhea" id="RHEA:24104"/>
        <dbReference type="Rhea" id="RHEA-COMP:10341"/>
        <dbReference type="Rhea" id="RHEA-COMP:10342"/>
        <dbReference type="ChEBI" id="CHEBI:16235"/>
        <dbReference type="ChEBI" id="CHEBI:58703"/>
        <dbReference type="ChEBI" id="CHEBI:74269"/>
        <dbReference type="ChEBI" id="CHEBI:82833"/>
        <dbReference type="EC" id="2.4.2.29"/>
    </reaction>
</comment>
<feature type="active site" description="Proton acceptor" evidence="8">
    <location>
        <position position="92"/>
    </location>
</feature>
<name>A0A2V2A4S9_PSYIM</name>
<evidence type="ECO:0000256" key="2">
    <source>
        <dbReference type="ARBA" id="ARBA00022676"/>
    </source>
</evidence>
<dbReference type="UniPathway" id="UPA00392"/>
<dbReference type="Pfam" id="PF01702">
    <property type="entry name" value="TGT"/>
    <property type="match status" value="1"/>
</dbReference>
<dbReference type="NCBIfam" id="TIGR00449">
    <property type="entry name" value="tgt_general"/>
    <property type="match status" value="1"/>
</dbReference>
<feature type="binding site" evidence="8">
    <location>
        <position position="341"/>
    </location>
    <ligand>
        <name>Zn(2+)</name>
        <dbReference type="ChEBI" id="CHEBI:29105"/>
    </ligand>
</feature>
<dbReference type="EC" id="2.4.2.29" evidence="8"/>
<feature type="binding site" evidence="8">
    <location>
        <position position="217"/>
    </location>
    <ligand>
        <name>substrate</name>
    </ligand>
</feature>
<feature type="binding site" evidence="8">
    <location>
        <position position="310"/>
    </location>
    <ligand>
        <name>Zn(2+)</name>
        <dbReference type="ChEBI" id="CHEBI:29105"/>
    </ligand>
</feature>
<keyword evidence="2 8" id="KW-0328">Glycosyltransferase</keyword>
<comment type="cofactor">
    <cofactor evidence="8">
        <name>Zn(2+)</name>
        <dbReference type="ChEBI" id="CHEBI:29105"/>
    </cofactor>
    <text evidence="8">Binds 1 zinc ion per subunit.</text>
</comment>
<dbReference type="Proteomes" id="UP000245655">
    <property type="component" value="Unassembled WGS sequence"/>
</dbReference>
<dbReference type="GO" id="GO:0008616">
    <property type="term" value="P:tRNA queuosine(34) biosynthetic process"/>
    <property type="evidence" value="ECO:0007669"/>
    <property type="project" value="UniProtKB-UniRule"/>
</dbReference>
<feature type="region of interest" description="RNA binding; important for wobble base 34 recognition" evidence="8">
    <location>
        <begin position="272"/>
        <end position="276"/>
    </location>
</feature>